<feature type="transmembrane region" description="Helical" evidence="7">
    <location>
        <begin position="36"/>
        <end position="58"/>
    </location>
</feature>
<keyword evidence="2" id="KW-0813">Transport</keyword>
<dbReference type="InterPro" id="IPR036259">
    <property type="entry name" value="MFS_trans_sf"/>
</dbReference>
<evidence type="ECO:0000313" key="9">
    <source>
        <dbReference type="Proteomes" id="UP000596130"/>
    </source>
</evidence>
<dbReference type="SUPFAM" id="SSF103473">
    <property type="entry name" value="MFS general substrate transporter"/>
    <property type="match status" value="1"/>
</dbReference>
<dbReference type="PANTHER" id="PTHR23513">
    <property type="entry name" value="INTEGRAL MEMBRANE EFFLUX PROTEIN-RELATED"/>
    <property type="match status" value="1"/>
</dbReference>
<accession>A0A7T4U0V6</accession>
<feature type="transmembrane region" description="Helical" evidence="7">
    <location>
        <begin position="319"/>
        <end position="337"/>
    </location>
</feature>
<gene>
    <name evidence="8" type="ORF">I8755_33555</name>
</gene>
<name>A0A7T4U0V6_9ACTN</name>
<dbReference type="EMBL" id="CP065959">
    <property type="protein sequence ID" value="QQC92745.1"/>
    <property type="molecule type" value="Genomic_DNA"/>
</dbReference>
<organism evidence="8 9">
    <name type="scientific">Streptomyces alfalfae</name>
    <dbReference type="NCBI Taxonomy" id="1642299"/>
    <lineage>
        <taxon>Bacteria</taxon>
        <taxon>Bacillati</taxon>
        <taxon>Actinomycetota</taxon>
        <taxon>Actinomycetes</taxon>
        <taxon>Kitasatosporales</taxon>
        <taxon>Streptomycetaceae</taxon>
        <taxon>Streptomyces</taxon>
    </lineage>
</organism>
<evidence type="ECO:0000256" key="2">
    <source>
        <dbReference type="ARBA" id="ARBA00022448"/>
    </source>
</evidence>
<dbReference type="Proteomes" id="UP000596130">
    <property type="component" value="Chromosome"/>
</dbReference>
<reference evidence="8 9" key="1">
    <citation type="submission" date="2020-12" db="EMBL/GenBank/DDBJ databases">
        <title>Identification and biosynthesis of polyene macrolides produced by Streptomyces alfalfae Men-myco-93-63.</title>
        <authorList>
            <person name="Liu D."/>
            <person name="Li Y."/>
            <person name="Liu L."/>
            <person name="Han X."/>
            <person name="Shen F."/>
        </authorList>
    </citation>
    <scope>NUCLEOTIDE SEQUENCE [LARGE SCALE GENOMIC DNA]</scope>
    <source>
        <strain evidence="8 9">Men-myco-93-63</strain>
    </source>
</reference>
<dbReference type="GO" id="GO:0022857">
    <property type="term" value="F:transmembrane transporter activity"/>
    <property type="evidence" value="ECO:0007669"/>
    <property type="project" value="InterPro"/>
</dbReference>
<dbReference type="PANTHER" id="PTHR23513:SF9">
    <property type="entry name" value="ENTEROBACTIN EXPORTER ENTS"/>
    <property type="match status" value="1"/>
</dbReference>
<feature type="transmembrane region" description="Helical" evidence="7">
    <location>
        <begin position="79"/>
        <end position="104"/>
    </location>
</feature>
<dbReference type="Gene3D" id="1.20.1250.20">
    <property type="entry name" value="MFS general substrate transporter like domains"/>
    <property type="match status" value="1"/>
</dbReference>
<feature type="transmembrane region" description="Helical" evidence="7">
    <location>
        <begin position="152"/>
        <end position="173"/>
    </location>
</feature>
<evidence type="ECO:0000256" key="6">
    <source>
        <dbReference type="ARBA" id="ARBA00023136"/>
    </source>
</evidence>
<sequence length="410" mass="41519">MSAAVTPRHARHTAGLMSSIYLPRTADALAFAMSTYGIPLLVLATTGSAALTGAAFALEWIPRLAAFGWAGSIVDRRGAAVVFHLASLGRALALAGGAVLLYLYPSGAMASVTVMVLAAATGVLTEFSYIATETAGAAAGRRAGPQAHRVQAVLLGIDQTATLAGPALAGVLLLTGPPSMLAVVTVLSLLAALLALRTPPSPVAPAAPKGRPGAGLVTGWRTIRALPTLGWLVTGLTLSNLSIGLLQAAGPVIVVQHFGQSTTAVGLVWCAAAAATLVAVTICRFALDRRGLWPVGVACSVIASLACLAAALAPDYLSYLVMVAVLMAADGGLAVVLRTLRSRLIPPEAFGSTLSATILILLLPFPLAGVLTALTPPDALGHVITACAALQTLGLFCAFARLRTDPALRA</sequence>
<keyword evidence="6 7" id="KW-0472">Membrane</keyword>
<feature type="transmembrane region" description="Helical" evidence="7">
    <location>
        <begin position="292"/>
        <end position="313"/>
    </location>
</feature>
<evidence type="ECO:0000313" key="8">
    <source>
        <dbReference type="EMBL" id="QQC92745.1"/>
    </source>
</evidence>
<protein>
    <submittedName>
        <fullName evidence="8">MFS transporter</fullName>
    </submittedName>
</protein>
<evidence type="ECO:0000256" key="3">
    <source>
        <dbReference type="ARBA" id="ARBA00022475"/>
    </source>
</evidence>
<comment type="subcellular location">
    <subcellularLocation>
        <location evidence="1">Cell inner membrane</location>
        <topology evidence="1">Multi-pass membrane protein</topology>
    </subcellularLocation>
</comment>
<evidence type="ECO:0000256" key="7">
    <source>
        <dbReference type="SAM" id="Phobius"/>
    </source>
</evidence>
<keyword evidence="3" id="KW-1003">Cell membrane</keyword>
<feature type="transmembrane region" description="Helical" evidence="7">
    <location>
        <begin position="266"/>
        <end position="287"/>
    </location>
</feature>
<dbReference type="Pfam" id="PF07690">
    <property type="entry name" value="MFS_1"/>
    <property type="match status" value="1"/>
</dbReference>
<dbReference type="InterPro" id="IPR011701">
    <property type="entry name" value="MFS"/>
</dbReference>
<evidence type="ECO:0000256" key="4">
    <source>
        <dbReference type="ARBA" id="ARBA00022692"/>
    </source>
</evidence>
<evidence type="ECO:0000256" key="5">
    <source>
        <dbReference type="ARBA" id="ARBA00022989"/>
    </source>
</evidence>
<feature type="transmembrane region" description="Helical" evidence="7">
    <location>
        <begin position="179"/>
        <end position="196"/>
    </location>
</feature>
<feature type="transmembrane region" description="Helical" evidence="7">
    <location>
        <begin position="349"/>
        <end position="373"/>
    </location>
</feature>
<proteinExistence type="predicted"/>
<evidence type="ECO:0000256" key="1">
    <source>
        <dbReference type="ARBA" id="ARBA00004429"/>
    </source>
</evidence>
<keyword evidence="5 7" id="KW-1133">Transmembrane helix</keyword>
<feature type="transmembrane region" description="Helical" evidence="7">
    <location>
        <begin position="110"/>
        <end position="131"/>
    </location>
</feature>
<feature type="transmembrane region" description="Helical" evidence="7">
    <location>
        <begin position="229"/>
        <end position="254"/>
    </location>
</feature>
<dbReference type="AlphaFoldDB" id="A0A7T4U0V6"/>
<feature type="transmembrane region" description="Helical" evidence="7">
    <location>
        <begin position="379"/>
        <end position="400"/>
    </location>
</feature>
<dbReference type="GO" id="GO:0005886">
    <property type="term" value="C:plasma membrane"/>
    <property type="evidence" value="ECO:0007669"/>
    <property type="project" value="UniProtKB-SubCell"/>
</dbReference>
<keyword evidence="4 7" id="KW-0812">Transmembrane</keyword>